<reference evidence="2" key="2">
    <citation type="submission" date="2015-06" db="UniProtKB">
        <authorList>
            <consortium name="EnsemblProtists"/>
        </authorList>
    </citation>
    <scope>IDENTIFICATION</scope>
    <source>
        <strain evidence="2">Pr102</strain>
    </source>
</reference>
<keyword evidence="1" id="KW-0732">Signal</keyword>
<dbReference type="STRING" id="164328.H3GRZ6"/>
<dbReference type="VEuPathDB" id="FungiDB:KRP22_11820"/>
<sequence>MLWAATLLAIVFTVAAATEPSTEYLPGDIWADGFLQYRVISQTDAALVDGSSNGTSAGLQGAANELMSLVTTPTVSCVVNNQYTLQITISKCLSLVEYVKVWDISSWAISNANLHAVEYTYLDCPSAVGAYGTPTAVSAPPRIEFMLGTTTPTVPGAVAVRCSAAGQGFVGGVCTACPAGSSVVGGVCTCSGGRSIVNGVCTCPSTSTFVGGACQCALGQTLSNNVCTCPAGASLVNEICQCSAAGQGFVGGVCTACPAGSSVVGGVCTCSGGRSIVNGVCTCPSTSTFVGGACQCALGQTLSNNVCTCPAGASLVNEICQCSAAGQGFVGGVCTACPAGSSVVGGVCTCSGGRSIVNGECTCPSTSTFVGGACQCALGQTLSNNVCTCPAGASLVNEICQCSAAGQGFVGGVCTACPAGSSVVGGVCTCSGGRSIVNGVCTCPSTSTFVGGACQCALGQTLSNNVCTCPAGASLVNEICQCSAAGQGFVGGVCTACPAESSVVGGVCTCSGGRSIVNGECTCLDGQIFENGVCAPSCFWNANNAGFVCPWWNPDKSFLKLEEDCKVVAPVAEDNYVADKRDNKNDATRDDPVIAITATKHGGSLSVTRKATWKDYFLTPTALENEITFTSFGVFDLLMTASDYSAVAKCSGCVAILDTFPPTAVTKCTTTDAQITPVLYSDSLLAEAIAEEAKFTFFYSDGNIVNNGASDTGAGASVRYDAVSAEIQDFFATSVSNLDSVDDRCFDNDFVKYLLNKSPKGSPLTMYSQSELNALQCTRCCAKSLTLQEYYYDYKCGTEFAQTEKKLATSDKCAFKHCLKMTGESLVKASASITTTTADETTKVIAGLPSPVPAADGKTIHSSITCTTFAEGCSFTSTLGDLFHHSSSWSATVPTHDVDDYVFWRYSIDTENWHTWSDAATLTFTTAESTVYVEAWTHCGQAYQDSFKVVLHPHSSHNACAAFTSMWTENSPSPQADVEAHKCAYPGSDFVMMTFAYDSESGAIHDTSTVKGKYTDVKCYVKLAEGGALSQVTETELPLAWPSSPSGRIQISKQLAFELAHDPETAQNTDVAVRCDFTFSFFNSGLTKVEPCPHTFTITDCNDPGLAEPGTEVCELGECESPTGIPGPFEACSGSVFTTVSSSSPLATQMKPLGGECCHDCSTALTCAAVAESTTTGGVKRCEPGNAPGQMMAVALSVEDEDNQKSLASPSTNAMELLVASAMVAVVALVVAKQRMTREKHAASELDNVYVPLLD</sequence>
<dbReference type="VEuPathDB" id="FungiDB:KRP23_11330"/>
<accession>H3GRZ6</accession>
<proteinExistence type="predicted"/>
<keyword evidence="3" id="KW-1185">Reference proteome</keyword>
<dbReference type="HOGENOM" id="CLU_270580_0_0_1"/>
<dbReference type="AlphaFoldDB" id="H3GRZ6"/>
<dbReference type="EMBL" id="DS566039">
    <property type="status" value="NOT_ANNOTATED_CDS"/>
    <property type="molecule type" value="Genomic_DNA"/>
</dbReference>
<dbReference type="eggNOG" id="ENOG502RV6U">
    <property type="taxonomic scope" value="Eukaryota"/>
</dbReference>
<dbReference type="EnsemblProtists" id="Phyra79693">
    <property type="protein sequence ID" value="Phyra79693"/>
    <property type="gene ID" value="Phyra79693"/>
</dbReference>
<evidence type="ECO:0000256" key="1">
    <source>
        <dbReference type="SAM" id="SignalP"/>
    </source>
</evidence>
<evidence type="ECO:0000313" key="3">
    <source>
        <dbReference type="Proteomes" id="UP000005238"/>
    </source>
</evidence>
<reference evidence="3" key="1">
    <citation type="journal article" date="2006" name="Science">
        <title>Phytophthora genome sequences uncover evolutionary origins and mechanisms of pathogenesis.</title>
        <authorList>
            <person name="Tyler B.M."/>
            <person name="Tripathy S."/>
            <person name="Zhang X."/>
            <person name="Dehal P."/>
            <person name="Jiang R.H."/>
            <person name="Aerts A."/>
            <person name="Arredondo F.D."/>
            <person name="Baxter L."/>
            <person name="Bensasson D."/>
            <person name="Beynon J.L."/>
            <person name="Chapman J."/>
            <person name="Damasceno C.M."/>
            <person name="Dorrance A.E."/>
            <person name="Dou D."/>
            <person name="Dickerman A.W."/>
            <person name="Dubchak I.L."/>
            <person name="Garbelotto M."/>
            <person name="Gijzen M."/>
            <person name="Gordon S.G."/>
            <person name="Govers F."/>
            <person name="Grunwald N.J."/>
            <person name="Huang W."/>
            <person name="Ivors K.L."/>
            <person name="Jones R.W."/>
            <person name="Kamoun S."/>
            <person name="Krampis K."/>
            <person name="Lamour K.H."/>
            <person name="Lee M.K."/>
            <person name="McDonald W.H."/>
            <person name="Medina M."/>
            <person name="Meijer H.J."/>
            <person name="Nordberg E.K."/>
            <person name="Maclean D.J."/>
            <person name="Ospina-Giraldo M.D."/>
            <person name="Morris P.F."/>
            <person name="Phuntumart V."/>
            <person name="Putnam N.H."/>
            <person name="Rash S."/>
            <person name="Rose J.K."/>
            <person name="Sakihama Y."/>
            <person name="Salamov A.A."/>
            <person name="Savidor A."/>
            <person name="Scheuring C.F."/>
            <person name="Smith B.M."/>
            <person name="Sobral B.W."/>
            <person name="Terry A."/>
            <person name="Torto-Alalibo T.A."/>
            <person name="Win J."/>
            <person name="Xu Z."/>
            <person name="Zhang H."/>
            <person name="Grigoriev I.V."/>
            <person name="Rokhsar D.S."/>
            <person name="Boore J.L."/>
        </authorList>
    </citation>
    <scope>NUCLEOTIDE SEQUENCE [LARGE SCALE GENOMIC DNA]</scope>
    <source>
        <strain evidence="3">Pr102</strain>
    </source>
</reference>
<dbReference type="Proteomes" id="UP000005238">
    <property type="component" value="Unassembled WGS sequence"/>
</dbReference>
<organism evidence="2 3">
    <name type="scientific">Phytophthora ramorum</name>
    <name type="common">Sudden oak death agent</name>
    <dbReference type="NCBI Taxonomy" id="164328"/>
    <lineage>
        <taxon>Eukaryota</taxon>
        <taxon>Sar</taxon>
        <taxon>Stramenopiles</taxon>
        <taxon>Oomycota</taxon>
        <taxon>Peronosporomycetes</taxon>
        <taxon>Peronosporales</taxon>
        <taxon>Peronosporaceae</taxon>
        <taxon>Phytophthora</taxon>
    </lineage>
</organism>
<feature type="signal peptide" evidence="1">
    <location>
        <begin position="1"/>
        <end position="17"/>
    </location>
</feature>
<evidence type="ECO:0008006" key="4">
    <source>
        <dbReference type="Google" id="ProtNLM"/>
    </source>
</evidence>
<dbReference type="OMA" id="VNEICQC"/>
<protein>
    <recommendedName>
        <fullName evidence="4">EGF-like domain-containing protein</fullName>
    </recommendedName>
</protein>
<feature type="chain" id="PRO_5003585944" description="EGF-like domain-containing protein" evidence="1">
    <location>
        <begin position="18"/>
        <end position="1255"/>
    </location>
</feature>
<dbReference type="InParanoid" id="H3GRZ6"/>
<name>H3GRZ6_PHYRM</name>
<evidence type="ECO:0000313" key="2">
    <source>
        <dbReference type="EnsemblProtists" id="Phyra79693"/>
    </source>
</evidence>